<sequence length="374" mass="41005">MPIPAAFAGIHGAHQHEPAWIGLVARRAGNRHRPLLQRLAQGFQHVLVEFRQLVQKQHAVMRQGNFSRPGQGASPSAQAHGRNGVVGISEGAPQQHGLLRSGQPHHRVDSRGLQRLAAGHVRQNGGQSAGEHAFSGAGRAHHGYIMPARRRNFQRPLDRLLPLDLGKVRGVRLLGRRRPPGGGGNWLLPGEMTDELGHGFHGVNRQPVGQGRLGGAGRRNIERLHPRLPRRQGHGQHAGDRPQVARKGKLPHKAAAGRVEAHLSARPQDAHEDGQVIHCACLAQMRGRQIHRNAADGKRKAAVFHRGAHPLPRLLHGGVGQPHNIEARQTRGKIAFRGYLIACDAVQPQRPDFAEHASTAFRFLIFQFITLFTK</sequence>
<comment type="caution">
    <text evidence="2">The sequence shown here is derived from an EMBL/GenBank/DDBJ whole genome shotgun (WGS) entry which is preliminary data.</text>
</comment>
<dbReference type="AlphaFoldDB" id="A0A645CG69"/>
<dbReference type="EMBL" id="VSSQ01026946">
    <property type="protein sequence ID" value="MPM75905.1"/>
    <property type="molecule type" value="Genomic_DNA"/>
</dbReference>
<name>A0A645CG69_9ZZZZ</name>
<feature type="region of interest" description="Disordered" evidence="1">
    <location>
        <begin position="65"/>
        <end position="84"/>
    </location>
</feature>
<protein>
    <submittedName>
        <fullName evidence="2">Uncharacterized protein</fullName>
    </submittedName>
</protein>
<reference evidence="2" key="1">
    <citation type="submission" date="2019-08" db="EMBL/GenBank/DDBJ databases">
        <authorList>
            <person name="Kucharzyk K."/>
            <person name="Murdoch R.W."/>
            <person name="Higgins S."/>
            <person name="Loffler F."/>
        </authorList>
    </citation>
    <scope>NUCLEOTIDE SEQUENCE</scope>
</reference>
<evidence type="ECO:0000313" key="2">
    <source>
        <dbReference type="EMBL" id="MPM75905.1"/>
    </source>
</evidence>
<feature type="region of interest" description="Disordered" evidence="1">
    <location>
        <begin position="225"/>
        <end position="251"/>
    </location>
</feature>
<proteinExistence type="predicted"/>
<gene>
    <name evidence="2" type="ORF">SDC9_122900</name>
</gene>
<evidence type="ECO:0000256" key="1">
    <source>
        <dbReference type="SAM" id="MobiDB-lite"/>
    </source>
</evidence>
<accession>A0A645CG69</accession>
<organism evidence="2">
    <name type="scientific">bioreactor metagenome</name>
    <dbReference type="NCBI Taxonomy" id="1076179"/>
    <lineage>
        <taxon>unclassified sequences</taxon>
        <taxon>metagenomes</taxon>
        <taxon>ecological metagenomes</taxon>
    </lineage>
</organism>
<feature type="compositionally biased region" description="Polar residues" evidence="1">
    <location>
        <begin position="65"/>
        <end position="77"/>
    </location>
</feature>